<dbReference type="OrthoDB" id="422827at2759"/>
<evidence type="ECO:0000256" key="1">
    <source>
        <dbReference type="SAM" id="MobiDB-lite"/>
    </source>
</evidence>
<feature type="domain" description="PH" evidence="2">
    <location>
        <begin position="586"/>
        <end position="716"/>
    </location>
</feature>
<feature type="compositionally biased region" description="Basic and acidic residues" evidence="1">
    <location>
        <begin position="536"/>
        <end position="563"/>
    </location>
</feature>
<feature type="region of interest" description="Disordered" evidence="1">
    <location>
        <begin position="521"/>
        <end position="564"/>
    </location>
</feature>
<feature type="compositionally biased region" description="Polar residues" evidence="1">
    <location>
        <begin position="256"/>
        <end position="273"/>
    </location>
</feature>
<keyword evidence="5" id="KW-1185">Reference proteome</keyword>
<dbReference type="InterPro" id="IPR001849">
    <property type="entry name" value="PH_domain"/>
</dbReference>
<dbReference type="CDD" id="cd09535">
    <property type="entry name" value="SAM_BOI-like_fungal"/>
    <property type="match status" value="1"/>
</dbReference>
<dbReference type="Gene3D" id="1.10.150.50">
    <property type="entry name" value="Transcription Factor, Ets-1"/>
    <property type="match status" value="1"/>
</dbReference>
<dbReference type="InterPro" id="IPR001660">
    <property type="entry name" value="SAM"/>
</dbReference>
<evidence type="ECO:0000259" key="3">
    <source>
        <dbReference type="PROSITE" id="PS50105"/>
    </source>
</evidence>
<dbReference type="Proteomes" id="UP000076632">
    <property type="component" value="Unassembled WGS sequence"/>
</dbReference>
<feature type="compositionally biased region" description="Polar residues" evidence="1">
    <location>
        <begin position="524"/>
        <end position="534"/>
    </location>
</feature>
<protein>
    <recommendedName>
        <fullName evidence="6">SAM and PH domain-containing protein</fullName>
    </recommendedName>
</protein>
<sequence length="733" mass="82057">MADIIMAGPALDFQDGLGMYQKGFKQPFFGLHAPAPRPLSEATEIYDTEFEDDFSDTEMTSSRRSMESFDKKSDTTVSSFDEVTTPKSNHFNSYGFPAVESKPVEGPKGPHLFRFSQTAPKEYLDMSMSLSPIVNLQEASQKPEPTRSPQSAVSPRFSSLPRAVAQLEPVEVRRWTPQQVASWMYGLGFEESVVDKFERNDISGAILVDLQFEDLKELDIQSFGKRHRLWNEIHHLRGNAGPAPNVVAATDIERPATSSSSRGSPQPLRSQTCPPHEDMEHPVSPASARRRMRKPRQSEIDDIISPAESVSIVAIEQILPRPHKCSKGENCSKWRKQQRQLARIGEAVPLSSDKDGRFVLAHEPPTPASIETSFRPTSDVVPSVVASSDVLGPSQYPQFRLQEERLRVIETRDPQENVKQFLNFQHINAPPPPEEPSTPPLELFPPLHPPENTPGAHEYLRSLPKLSIPLTRSASTSPQRPYHYPTNSYSPLRTIVPSDRHGTPFSEMDVPVTAVPIGPIARDISQSVPPNMQFGNRERDNSSRASSRSENRRPSFALERIKENVLSPVDQPEEMPAHAHHSYNSSISHAGWMKKRKTKFLRHEWQENHYKLEGTKLAMHKDEQTIDALEYIDVDDYAIACSSLASNKLGAALKSLKLSGSGKKKDADISAFAFQLIPSIDKKGVRAAALGKTHHFAVKSREERIDWMRELMLAKALKQKGDGYEVNVNGNKI</sequence>
<feature type="region of interest" description="Disordered" evidence="1">
    <location>
        <begin position="254"/>
        <end position="299"/>
    </location>
</feature>
<evidence type="ECO:0000313" key="4">
    <source>
        <dbReference type="EMBL" id="KZF24792.1"/>
    </source>
</evidence>
<dbReference type="RefSeq" id="XP_018190347.1">
    <property type="nucleotide sequence ID" value="XM_018334951.1"/>
</dbReference>
<feature type="domain" description="SAM" evidence="3">
    <location>
        <begin position="175"/>
        <end position="239"/>
    </location>
</feature>
<evidence type="ECO:0008006" key="6">
    <source>
        <dbReference type="Google" id="ProtNLM"/>
    </source>
</evidence>
<dbReference type="InterPro" id="IPR013761">
    <property type="entry name" value="SAM/pointed_sf"/>
</dbReference>
<dbReference type="SUPFAM" id="SSF47769">
    <property type="entry name" value="SAM/Pointed domain"/>
    <property type="match status" value="1"/>
</dbReference>
<dbReference type="PROSITE" id="PS50003">
    <property type="entry name" value="PH_DOMAIN"/>
    <property type="match status" value="1"/>
</dbReference>
<dbReference type="AlphaFoldDB" id="A0A165IES7"/>
<dbReference type="STRING" id="1328760.A0A165IES7"/>
<dbReference type="SMART" id="SM00233">
    <property type="entry name" value="PH"/>
    <property type="match status" value="1"/>
</dbReference>
<dbReference type="OMA" id="PPDMNYR"/>
<dbReference type="Gene3D" id="2.30.29.30">
    <property type="entry name" value="Pleckstrin-homology domain (PH domain)/Phosphotyrosine-binding domain (PTB)"/>
    <property type="match status" value="1"/>
</dbReference>
<dbReference type="InterPro" id="IPR011993">
    <property type="entry name" value="PH-like_dom_sf"/>
</dbReference>
<feature type="compositionally biased region" description="Pro residues" evidence="1">
    <location>
        <begin position="429"/>
        <end position="452"/>
    </location>
</feature>
<evidence type="ECO:0000259" key="2">
    <source>
        <dbReference type="PROSITE" id="PS50003"/>
    </source>
</evidence>
<proteinExistence type="predicted"/>
<evidence type="ECO:0000313" key="5">
    <source>
        <dbReference type="Proteomes" id="UP000076632"/>
    </source>
</evidence>
<dbReference type="Pfam" id="PF00169">
    <property type="entry name" value="PH"/>
    <property type="match status" value="1"/>
</dbReference>
<organism evidence="4 5">
    <name type="scientific">Xylona heveae (strain CBS 132557 / TC161)</name>
    <dbReference type="NCBI Taxonomy" id="1328760"/>
    <lineage>
        <taxon>Eukaryota</taxon>
        <taxon>Fungi</taxon>
        <taxon>Dikarya</taxon>
        <taxon>Ascomycota</taxon>
        <taxon>Pezizomycotina</taxon>
        <taxon>Xylonomycetes</taxon>
        <taxon>Xylonales</taxon>
        <taxon>Xylonaceae</taxon>
        <taxon>Xylona</taxon>
    </lineage>
</organism>
<dbReference type="GeneID" id="28900088"/>
<gene>
    <name evidence="4" type="ORF">L228DRAFT_267098</name>
</gene>
<feature type="region of interest" description="Disordered" evidence="1">
    <location>
        <begin position="137"/>
        <end position="157"/>
    </location>
</feature>
<dbReference type="PROSITE" id="PS50105">
    <property type="entry name" value="SAM_DOMAIN"/>
    <property type="match status" value="1"/>
</dbReference>
<dbReference type="SMART" id="SM00454">
    <property type="entry name" value="SAM"/>
    <property type="match status" value="1"/>
</dbReference>
<accession>A0A165IES7</accession>
<feature type="compositionally biased region" description="Polar residues" evidence="1">
    <location>
        <begin position="471"/>
        <end position="491"/>
    </location>
</feature>
<dbReference type="InParanoid" id="A0A165IES7"/>
<dbReference type="EMBL" id="KV407456">
    <property type="protein sequence ID" value="KZF24792.1"/>
    <property type="molecule type" value="Genomic_DNA"/>
</dbReference>
<feature type="region of interest" description="Disordered" evidence="1">
    <location>
        <begin position="471"/>
        <end position="493"/>
    </location>
</feature>
<dbReference type="SUPFAM" id="SSF50729">
    <property type="entry name" value="PH domain-like"/>
    <property type="match status" value="1"/>
</dbReference>
<reference evidence="4 5" key="1">
    <citation type="journal article" date="2016" name="Fungal Biol.">
        <title>The genome of Xylona heveae provides a window into fungal endophytism.</title>
        <authorList>
            <person name="Gazis R."/>
            <person name="Kuo A."/>
            <person name="Riley R."/>
            <person name="LaButti K."/>
            <person name="Lipzen A."/>
            <person name="Lin J."/>
            <person name="Amirebrahimi M."/>
            <person name="Hesse C.N."/>
            <person name="Spatafora J.W."/>
            <person name="Henrissat B."/>
            <person name="Hainaut M."/>
            <person name="Grigoriev I.V."/>
            <person name="Hibbett D.S."/>
        </authorList>
    </citation>
    <scope>NUCLEOTIDE SEQUENCE [LARGE SCALE GENOMIC DNA]</scope>
    <source>
        <strain evidence="4 5">TC161</strain>
    </source>
</reference>
<feature type="region of interest" description="Disordered" evidence="1">
    <location>
        <begin position="426"/>
        <end position="458"/>
    </location>
</feature>
<feature type="compositionally biased region" description="Polar residues" evidence="1">
    <location>
        <begin position="147"/>
        <end position="157"/>
    </location>
</feature>
<dbReference type="Pfam" id="PF07647">
    <property type="entry name" value="SAM_2"/>
    <property type="match status" value="1"/>
</dbReference>
<name>A0A165IES7_XYLHT</name>